<evidence type="ECO:0000256" key="1">
    <source>
        <dbReference type="SAM" id="MobiDB-lite"/>
    </source>
</evidence>
<feature type="region of interest" description="Disordered" evidence="1">
    <location>
        <begin position="422"/>
        <end position="513"/>
    </location>
</feature>
<keyword evidence="4" id="KW-1185">Reference proteome</keyword>
<sequence>MDDFILFLSCGPFPPETKSSLGGKRHTARIQAVADEPSEELRQVSWSVRANPTIHALPHAYVPEALEKLIDYAKEKCPIVIYLILDEVPNEPWMVDILKLLIDRISPTYKRQVIVRLASSNPQEVDESVQELFEALGSVGRTILPVEEANPYPWSCYLDFCLPFESTVFSMIAHSKEPVSVDMYLPNTKRNAACFIDILWPNASSNLNLNNLTGIELEVILPGRVERALKSMLDGGLMILSTNGYMKTCYWALMPTEEGFMLLGLQNSPSEKISSAIEGVKQISTEIVHQDMFTDPNFNFERVEEVLDSSEPVTFEVVSLRDALKSEMDHMGKDDFEVKMQDIDAVYFSPGKIVANTKAIEDSVSSVATEAVSRSTPPSPIKRIMSKHSMPTAVVTERPFETASGSSKKASEIENIKRLNSITSRPRSRSRLSTSCRIKETVSNQKENAKQQTRAEAASAKQRLVFKRSSTSSTKAISRRATDSDLGGINSLRTQASQSLRPPATPVNSSKAGEFSGSEKKKIILDVIKRELSKIKLDRKDAVYVPVVRKLHEMTRGVLRDLKVDRKAIILIMENTVKNNAPLVIETHRMSQAAKVS</sequence>
<organism evidence="2">
    <name type="scientific">Oikopleura dioica</name>
    <name type="common">Tunicate</name>
    <dbReference type="NCBI Taxonomy" id="34765"/>
    <lineage>
        <taxon>Eukaryota</taxon>
        <taxon>Metazoa</taxon>
        <taxon>Chordata</taxon>
        <taxon>Tunicata</taxon>
        <taxon>Appendicularia</taxon>
        <taxon>Copelata</taxon>
        <taxon>Oikopleuridae</taxon>
        <taxon>Oikopleura</taxon>
    </lineage>
</organism>
<dbReference type="AlphaFoldDB" id="E4X4S6"/>
<name>E4X4S6_OIKDI</name>
<evidence type="ECO:0000313" key="4">
    <source>
        <dbReference type="Proteomes" id="UP000001307"/>
    </source>
</evidence>
<feature type="compositionally biased region" description="Polar residues" evidence="1">
    <location>
        <begin position="491"/>
        <end position="511"/>
    </location>
</feature>
<evidence type="ECO:0000313" key="2">
    <source>
        <dbReference type="EMBL" id="CBY18294.1"/>
    </source>
</evidence>
<protein>
    <submittedName>
        <fullName evidence="2">Uncharacterized protein</fullName>
    </submittedName>
</protein>
<evidence type="ECO:0000313" key="3">
    <source>
        <dbReference type="EMBL" id="CBY34748.1"/>
    </source>
</evidence>
<accession>E4X4S6</accession>
<dbReference type="EMBL" id="FN654540">
    <property type="protein sequence ID" value="CBY34748.1"/>
    <property type="molecule type" value="Genomic_DNA"/>
</dbReference>
<dbReference type="Proteomes" id="UP000011014">
    <property type="component" value="Unassembled WGS sequence"/>
</dbReference>
<feature type="compositionally biased region" description="Polar residues" evidence="1">
    <location>
        <begin position="441"/>
        <end position="454"/>
    </location>
</feature>
<dbReference type="InParanoid" id="E4X4S6"/>
<proteinExistence type="predicted"/>
<reference evidence="2" key="1">
    <citation type="journal article" date="2010" name="Science">
        <title>Plasticity of animal genome architecture unmasked by rapid evolution of a pelagic tunicate.</title>
        <authorList>
            <person name="Denoeud F."/>
            <person name="Henriet S."/>
            <person name="Mungpakdee S."/>
            <person name="Aury J.M."/>
            <person name="Da Silva C."/>
            <person name="Brinkmann H."/>
            <person name="Mikhaleva J."/>
            <person name="Olsen L.C."/>
            <person name="Jubin C."/>
            <person name="Canestro C."/>
            <person name="Bouquet J.M."/>
            <person name="Danks G."/>
            <person name="Poulain J."/>
            <person name="Campsteijn C."/>
            <person name="Adamski M."/>
            <person name="Cross I."/>
            <person name="Yadetie F."/>
            <person name="Muffato M."/>
            <person name="Louis A."/>
            <person name="Butcher S."/>
            <person name="Tsagkogeorga G."/>
            <person name="Konrad A."/>
            <person name="Singh S."/>
            <person name="Jensen M.F."/>
            <person name="Cong E.H."/>
            <person name="Eikeseth-Otteraa H."/>
            <person name="Noel B."/>
            <person name="Anthouard V."/>
            <person name="Porcel B.M."/>
            <person name="Kachouri-Lafond R."/>
            <person name="Nishino A."/>
            <person name="Ugolini M."/>
            <person name="Chourrout P."/>
            <person name="Nishida H."/>
            <person name="Aasland R."/>
            <person name="Huzurbazar S."/>
            <person name="Westhof E."/>
            <person name="Delsuc F."/>
            <person name="Lehrach H."/>
            <person name="Reinhardt R."/>
            <person name="Weissenbach J."/>
            <person name="Roy S.W."/>
            <person name="Artiguenave F."/>
            <person name="Postlethwait J.H."/>
            <person name="Manak J.R."/>
            <person name="Thompson E.M."/>
            <person name="Jaillon O."/>
            <person name="Du Pasquier L."/>
            <person name="Boudinot P."/>
            <person name="Liberles D.A."/>
            <person name="Volff J.N."/>
            <person name="Philippe H."/>
            <person name="Lenhard B."/>
            <person name="Roest Crollius H."/>
            <person name="Wincker P."/>
            <person name="Chourrout D."/>
        </authorList>
    </citation>
    <scope>NUCLEOTIDE SEQUENCE [LARGE SCALE GENOMIC DNA]</scope>
</reference>
<dbReference type="Proteomes" id="UP000001307">
    <property type="component" value="Unassembled WGS sequence"/>
</dbReference>
<gene>
    <name evidence="2" type="ORF">GSOID_T00002148001</name>
    <name evidence="3" type="ORF">GSOID_T00024784001</name>
</gene>
<dbReference type="EMBL" id="FN653025">
    <property type="protein sequence ID" value="CBY18294.1"/>
    <property type="molecule type" value="Genomic_DNA"/>
</dbReference>